<sequence length="217" mass="23836">MITYVSSLPTTLESGLPGFSNHLEKRESVKGPLISKKSDFTFFWVEFENGFKSTKTVDIKTCNGKKLATVNKGFADAMKIEGTGVAKDGRVFNLDDCDCGSSYACFFQLDKTKFPFGISSSGVPLVPFVTVAANDIKKGTLLYIPKLDGIVLPNGKTHNGCVRADDEGFSFEDKHIDWFVARESNFKTLIKKNNFSTVEVFSGTSSNGQKCTILNYS</sequence>
<proteinExistence type="predicted"/>
<comment type="caution">
    <text evidence="1">The sequence shown here is derived from an EMBL/GenBank/DDBJ whole genome shotgun (WGS) entry which is preliminary data.</text>
</comment>
<protein>
    <submittedName>
        <fullName evidence="1">3509_t:CDS:1</fullName>
    </submittedName>
</protein>
<dbReference type="EMBL" id="CAMKVN010000255">
    <property type="protein sequence ID" value="CAI2165866.1"/>
    <property type="molecule type" value="Genomic_DNA"/>
</dbReference>
<dbReference type="CDD" id="cd22785">
    <property type="entry name" value="DPBB_MltA-like"/>
    <property type="match status" value="1"/>
</dbReference>
<evidence type="ECO:0000313" key="2">
    <source>
        <dbReference type="Proteomes" id="UP001153678"/>
    </source>
</evidence>
<dbReference type="AlphaFoldDB" id="A0A9W4SEW8"/>
<accession>A0A9W4SEW8</accession>
<gene>
    <name evidence="1" type="ORF">FWILDA_LOCUS2282</name>
</gene>
<dbReference type="SUPFAM" id="SSF50685">
    <property type="entry name" value="Barwin-like endoglucanases"/>
    <property type="match status" value="1"/>
</dbReference>
<name>A0A9W4SEW8_9GLOM</name>
<dbReference type="OrthoDB" id="5985073at2759"/>
<organism evidence="1 2">
    <name type="scientific">Funneliformis geosporum</name>
    <dbReference type="NCBI Taxonomy" id="1117311"/>
    <lineage>
        <taxon>Eukaryota</taxon>
        <taxon>Fungi</taxon>
        <taxon>Fungi incertae sedis</taxon>
        <taxon>Mucoromycota</taxon>
        <taxon>Glomeromycotina</taxon>
        <taxon>Glomeromycetes</taxon>
        <taxon>Glomerales</taxon>
        <taxon>Glomeraceae</taxon>
        <taxon>Funneliformis</taxon>
    </lineage>
</organism>
<dbReference type="InterPro" id="IPR036908">
    <property type="entry name" value="RlpA-like_sf"/>
</dbReference>
<evidence type="ECO:0000313" key="1">
    <source>
        <dbReference type="EMBL" id="CAI2165866.1"/>
    </source>
</evidence>
<dbReference type="Proteomes" id="UP001153678">
    <property type="component" value="Unassembled WGS sequence"/>
</dbReference>
<keyword evidence="2" id="KW-1185">Reference proteome</keyword>
<reference evidence="1" key="1">
    <citation type="submission" date="2022-08" db="EMBL/GenBank/DDBJ databases">
        <authorList>
            <person name="Kallberg Y."/>
            <person name="Tangrot J."/>
            <person name="Rosling A."/>
        </authorList>
    </citation>
    <scope>NUCLEOTIDE SEQUENCE</scope>
    <source>
        <strain evidence="1">Wild A</strain>
    </source>
</reference>